<dbReference type="OrthoDB" id="5566524at2"/>
<dbReference type="Pfam" id="PF10972">
    <property type="entry name" value="CsiV"/>
    <property type="match status" value="1"/>
</dbReference>
<keyword evidence="1" id="KW-0732">Signal</keyword>
<keyword evidence="3" id="KW-1185">Reference proteome</keyword>
<accession>A0A2P8F0B6</accession>
<evidence type="ECO:0000313" key="3">
    <source>
        <dbReference type="Proteomes" id="UP000242133"/>
    </source>
</evidence>
<protein>
    <submittedName>
        <fullName evidence="2">Peptidoglycan-binding protein CsiV</fullName>
    </submittedName>
</protein>
<reference evidence="2 3" key="1">
    <citation type="submission" date="2018-03" db="EMBL/GenBank/DDBJ databases">
        <title>Genomic Encyclopedia of Archaeal and Bacterial Type Strains, Phase II (KMG-II): from individual species to whole genera.</title>
        <authorList>
            <person name="Goeker M."/>
        </authorList>
    </citation>
    <scope>NUCLEOTIDE SEQUENCE [LARGE SCALE GENOMIC DNA]</scope>
    <source>
        <strain evidence="2 3">DSM 17586</strain>
    </source>
</reference>
<comment type="caution">
    <text evidence="2">The sequence shown here is derived from an EMBL/GenBank/DDBJ whole genome shotgun (WGS) entry which is preliminary data.</text>
</comment>
<dbReference type="EMBL" id="PYGI01000005">
    <property type="protein sequence ID" value="PSL15163.1"/>
    <property type="molecule type" value="Genomic_DNA"/>
</dbReference>
<proteinExistence type="predicted"/>
<sequence length="216" mass="24354">MAPLLRRSIALATLAALPAITQAASLYKVEMLVFSHENPANLGEEYWPDDLPALDLSASLLPSSWDGYPLSRFEELPQNDLQLGGDAAALSRSADYKLLYHRGWLQSIGGKSRAREVRIKADFDDLQLDGSIKIYKNRFLHAQPRLEFSSTNMNGNYTAENPDTPATVSNITVPVVVDADNTQRWRMDQSRRMRSNETHYIDHPRFGVLLRIRALN</sequence>
<dbReference type="Proteomes" id="UP000242133">
    <property type="component" value="Unassembled WGS sequence"/>
</dbReference>
<evidence type="ECO:0000256" key="1">
    <source>
        <dbReference type="SAM" id="SignalP"/>
    </source>
</evidence>
<name>A0A2P8F0B6_9GAMM</name>
<evidence type="ECO:0000313" key="2">
    <source>
        <dbReference type="EMBL" id="PSL15163.1"/>
    </source>
</evidence>
<gene>
    <name evidence="2" type="ORF">CLV44_10557</name>
</gene>
<feature type="chain" id="PRO_5015151749" evidence="1">
    <location>
        <begin position="24"/>
        <end position="216"/>
    </location>
</feature>
<organism evidence="2 3">
    <name type="scientific">Marinobacterium halophilum</name>
    <dbReference type="NCBI Taxonomy" id="267374"/>
    <lineage>
        <taxon>Bacteria</taxon>
        <taxon>Pseudomonadati</taxon>
        <taxon>Pseudomonadota</taxon>
        <taxon>Gammaproteobacteria</taxon>
        <taxon>Oceanospirillales</taxon>
        <taxon>Oceanospirillaceae</taxon>
        <taxon>Marinobacterium</taxon>
    </lineage>
</organism>
<dbReference type="RefSeq" id="WP_106590953.1">
    <property type="nucleotide sequence ID" value="NZ_PYGI01000005.1"/>
</dbReference>
<feature type="signal peptide" evidence="1">
    <location>
        <begin position="1"/>
        <end position="23"/>
    </location>
</feature>
<dbReference type="InterPro" id="IPR021241">
    <property type="entry name" value="CsiV"/>
</dbReference>
<dbReference type="AlphaFoldDB" id="A0A2P8F0B6"/>